<gene>
    <name evidence="8" type="ORF">QBC33DRAFT_484949</name>
</gene>
<dbReference type="SUPFAM" id="SSF46774">
    <property type="entry name" value="ARID-like"/>
    <property type="match status" value="1"/>
</dbReference>
<keyword evidence="4" id="KW-0539">Nucleus</keyword>
<proteinExistence type="predicted"/>
<feature type="domain" description="RFX-type winged-helix" evidence="7">
    <location>
        <begin position="651"/>
        <end position="734"/>
    </location>
</feature>
<feature type="region of interest" description="Disordered" evidence="5">
    <location>
        <begin position="267"/>
        <end position="293"/>
    </location>
</feature>
<dbReference type="RefSeq" id="XP_060288029.1">
    <property type="nucleotide sequence ID" value="XM_060425401.1"/>
</dbReference>
<dbReference type="GO" id="GO:0016586">
    <property type="term" value="C:RSC-type complex"/>
    <property type="evidence" value="ECO:0007669"/>
    <property type="project" value="TreeGrafter"/>
</dbReference>
<dbReference type="FunFam" id="1.10.150.60:FF:000021">
    <property type="entry name" value="Chromatin structure-remodeling complex subunit rsc9"/>
    <property type="match status" value="1"/>
</dbReference>
<dbReference type="Pfam" id="PF01388">
    <property type="entry name" value="ARID"/>
    <property type="match status" value="1"/>
</dbReference>
<keyword evidence="3" id="KW-0804">Transcription</keyword>
<feature type="compositionally biased region" description="Low complexity" evidence="5">
    <location>
        <begin position="274"/>
        <end position="285"/>
    </location>
</feature>
<dbReference type="GO" id="GO:0003677">
    <property type="term" value="F:DNA binding"/>
    <property type="evidence" value="ECO:0007669"/>
    <property type="project" value="InterPro"/>
</dbReference>
<dbReference type="CDD" id="cd16100">
    <property type="entry name" value="ARID"/>
    <property type="match status" value="1"/>
</dbReference>
<dbReference type="PANTHER" id="PTHR22970:SF14">
    <property type="entry name" value="AT-RICH INTERACTIVE DOMAIN-CONTAINING PROTEIN 2"/>
    <property type="match status" value="1"/>
</dbReference>
<keyword evidence="9" id="KW-1185">Reference proteome</keyword>
<organism evidence="8 9">
    <name type="scientific">Phialemonium atrogriseum</name>
    <dbReference type="NCBI Taxonomy" id="1093897"/>
    <lineage>
        <taxon>Eukaryota</taxon>
        <taxon>Fungi</taxon>
        <taxon>Dikarya</taxon>
        <taxon>Ascomycota</taxon>
        <taxon>Pezizomycotina</taxon>
        <taxon>Sordariomycetes</taxon>
        <taxon>Sordariomycetidae</taxon>
        <taxon>Cephalothecales</taxon>
        <taxon>Cephalothecaceae</taxon>
        <taxon>Phialemonium</taxon>
    </lineage>
</organism>
<dbReference type="PANTHER" id="PTHR22970">
    <property type="entry name" value="AT-RICH INTERACTIVE DOMAIN-CONTAINING PROTEIN 2"/>
    <property type="match status" value="1"/>
</dbReference>
<comment type="caution">
    <text evidence="8">The sequence shown here is derived from an EMBL/GenBank/DDBJ whole genome shotgun (WGS) entry which is preliminary data.</text>
</comment>
<dbReference type="SMART" id="SM00501">
    <property type="entry name" value="BRIGHT"/>
    <property type="match status" value="1"/>
</dbReference>
<dbReference type="Proteomes" id="UP001244011">
    <property type="component" value="Unassembled WGS sequence"/>
</dbReference>
<dbReference type="EMBL" id="MU838998">
    <property type="protein sequence ID" value="KAK1771816.1"/>
    <property type="molecule type" value="Genomic_DNA"/>
</dbReference>
<evidence type="ECO:0000256" key="3">
    <source>
        <dbReference type="ARBA" id="ARBA00023163"/>
    </source>
</evidence>
<accession>A0AAJ0CCK3</accession>
<name>A0AAJ0CCK3_9PEZI</name>
<evidence type="ECO:0000256" key="2">
    <source>
        <dbReference type="ARBA" id="ARBA00023015"/>
    </source>
</evidence>
<sequence>MAPPRSVEAPEMAPVHTVDRTPQYEEFMARLREFHEKRGTNLDPLPKLGLNHVDLFKLFNYIVERGGYDKVSDEKLAWRRMCEGLGLMTTNPPAAAFGLKSIFYKNLAAFEIRTVHNKEPPPPEILEHITARGSGLLTRTLETYKTNRRDTAHERSDGDDGTPVRDRRPEDIPGSARASRGLREAPPQRVIFQPDTAPPRQSRQASGQHTTPAAHTSHPSPHTQPHSHSHNLIQPPNMQALRLQSQRDSPTAAWRPANPEQQLGVVHSYQPQDPTGTPVRVVPTPMNAPEEFSRSRRLASMQAVGSMQVRPPGSKLNAQMLLKGPNIYLRCVTALRSGIRSEQTFGLHHLVKISFERGEKFRFEQFPGLVDGLAEKALEVGNLFYHVNWTITFDHDQEGGPIGELDGSEGTPDILERIAKLTPKDVQDSIRPAEFSDQLVLITEAMLTIRNMAMLYDNASYLSEYPVLKDLLCIILHLPKKEVVVELKHFALDIAEQVTPCLILESDDPLYKTLLAQLDSDDRGCILTALRAIGRVSMNLAQTNKLGGVPASVLENVMNWLLLNDDELLDACLDFLYQYTAVVTNVDSLLKAVKVEHLVTHLVRLLSHGAKRESKELVIEPEHKTPGGEFIVEIPRDLFERLLAAEEPERCYQWLRCLFEEDPESQITQIAVWQAYTNSFLEPLKKSGRSLINAAEFIRNISQVYQSAGAQIVRDHGPMGEVNRFIIKGIRPRSRPISPDGREYFRCLWARNEPKPGEPVKCGVWFASAKPMYYHIIEHHLGKELRDSEDGSNKEVSNKDDGVARSCVWGGCRKYPQPIKLPFITFMAHVKTHLVIEERKYNAPQHTDISQTPGGSIISSNKRPKPPYVRPARIINLTYQETVTVRDERNPNALPQAAGIPLSAILVLRNIARNVVKTEAEEELLKLQENKGEGENGGWNERLFRPMLPRLYEIMAENKSLAPHIASLLQLLEF</sequence>
<feature type="compositionally biased region" description="Polar residues" evidence="5">
    <location>
        <begin position="199"/>
        <end position="214"/>
    </location>
</feature>
<dbReference type="InterPro" id="IPR052406">
    <property type="entry name" value="Chromatin_Remodeling_Comp"/>
</dbReference>
<evidence type="ECO:0000313" key="9">
    <source>
        <dbReference type="Proteomes" id="UP001244011"/>
    </source>
</evidence>
<evidence type="ECO:0008006" key="10">
    <source>
        <dbReference type="Google" id="ProtNLM"/>
    </source>
</evidence>
<evidence type="ECO:0000259" key="6">
    <source>
        <dbReference type="PROSITE" id="PS51011"/>
    </source>
</evidence>
<dbReference type="AlphaFoldDB" id="A0AAJ0CCK3"/>
<feature type="domain" description="ARID" evidence="6">
    <location>
        <begin position="21"/>
        <end position="115"/>
    </location>
</feature>
<dbReference type="InterPro" id="IPR036431">
    <property type="entry name" value="ARID_dom_sf"/>
</dbReference>
<protein>
    <recommendedName>
        <fullName evidence="10">ARID domain-containing protein</fullName>
    </recommendedName>
</protein>
<feature type="region of interest" description="Disordered" evidence="5">
    <location>
        <begin position="144"/>
        <end position="233"/>
    </location>
</feature>
<evidence type="ECO:0000256" key="5">
    <source>
        <dbReference type="SAM" id="MobiDB-lite"/>
    </source>
</evidence>
<dbReference type="InterPro" id="IPR001606">
    <property type="entry name" value="ARID_dom"/>
</dbReference>
<dbReference type="PROSITE" id="PS51011">
    <property type="entry name" value="ARID"/>
    <property type="match status" value="1"/>
</dbReference>
<feature type="compositionally biased region" description="Polar residues" evidence="5">
    <location>
        <begin position="845"/>
        <end position="861"/>
    </location>
</feature>
<dbReference type="PROSITE" id="PS51526">
    <property type="entry name" value="RFX_DBD"/>
    <property type="match status" value="1"/>
</dbReference>
<dbReference type="GO" id="GO:0006325">
    <property type="term" value="P:chromatin organization"/>
    <property type="evidence" value="ECO:0007669"/>
    <property type="project" value="UniProtKB-KW"/>
</dbReference>
<evidence type="ECO:0000256" key="4">
    <source>
        <dbReference type="ARBA" id="ARBA00023242"/>
    </source>
</evidence>
<feature type="compositionally biased region" description="Low complexity" evidence="5">
    <location>
        <begin position="215"/>
        <end position="226"/>
    </location>
</feature>
<dbReference type="GeneID" id="85308588"/>
<feature type="compositionally biased region" description="Basic and acidic residues" evidence="5">
    <location>
        <begin position="145"/>
        <end position="171"/>
    </location>
</feature>
<keyword evidence="1" id="KW-0156">Chromatin regulator</keyword>
<feature type="region of interest" description="Disordered" evidence="5">
    <location>
        <begin position="845"/>
        <end position="865"/>
    </location>
</feature>
<dbReference type="Gene3D" id="1.10.150.60">
    <property type="entry name" value="ARID DNA-binding domain"/>
    <property type="match status" value="1"/>
</dbReference>
<dbReference type="SUPFAM" id="SSF48371">
    <property type="entry name" value="ARM repeat"/>
    <property type="match status" value="1"/>
</dbReference>
<dbReference type="SMART" id="SM01014">
    <property type="entry name" value="ARID"/>
    <property type="match status" value="1"/>
</dbReference>
<keyword evidence="2" id="KW-0805">Transcription regulation</keyword>
<dbReference type="InterPro" id="IPR003150">
    <property type="entry name" value="DNA-bd_RFX"/>
</dbReference>
<reference evidence="8" key="1">
    <citation type="submission" date="2023-06" db="EMBL/GenBank/DDBJ databases">
        <title>Genome-scale phylogeny and comparative genomics of the fungal order Sordariales.</title>
        <authorList>
            <consortium name="Lawrence Berkeley National Laboratory"/>
            <person name="Hensen N."/>
            <person name="Bonometti L."/>
            <person name="Westerberg I."/>
            <person name="Brannstrom I.O."/>
            <person name="Guillou S."/>
            <person name="Cros-Aarteil S."/>
            <person name="Calhoun S."/>
            <person name="Haridas S."/>
            <person name="Kuo A."/>
            <person name="Mondo S."/>
            <person name="Pangilinan J."/>
            <person name="Riley R."/>
            <person name="Labutti K."/>
            <person name="Andreopoulos B."/>
            <person name="Lipzen A."/>
            <person name="Chen C."/>
            <person name="Yanf M."/>
            <person name="Daum C."/>
            <person name="Ng V."/>
            <person name="Clum A."/>
            <person name="Steindorff A."/>
            <person name="Ohm R."/>
            <person name="Martin F."/>
            <person name="Silar P."/>
            <person name="Natvig D."/>
            <person name="Lalanne C."/>
            <person name="Gautier V."/>
            <person name="Ament-Velasquez S.L."/>
            <person name="Kruys A."/>
            <person name="Hutchinson M.I."/>
            <person name="Powell A.J."/>
            <person name="Barry K."/>
            <person name="Miller A.N."/>
            <person name="Grigoriev I.V."/>
            <person name="Debuchy R."/>
            <person name="Gladieux P."/>
            <person name="Thoren M.H."/>
            <person name="Johannesson H."/>
        </authorList>
    </citation>
    <scope>NUCLEOTIDE SEQUENCE</scope>
    <source>
        <strain evidence="8">8032-3</strain>
    </source>
</reference>
<evidence type="ECO:0000259" key="7">
    <source>
        <dbReference type="PROSITE" id="PS51526"/>
    </source>
</evidence>
<dbReference type="GO" id="GO:0006355">
    <property type="term" value="P:regulation of DNA-templated transcription"/>
    <property type="evidence" value="ECO:0007669"/>
    <property type="project" value="InterPro"/>
</dbReference>
<evidence type="ECO:0000313" key="8">
    <source>
        <dbReference type="EMBL" id="KAK1771816.1"/>
    </source>
</evidence>
<evidence type="ECO:0000256" key="1">
    <source>
        <dbReference type="ARBA" id="ARBA00022853"/>
    </source>
</evidence>
<dbReference type="InterPro" id="IPR016024">
    <property type="entry name" value="ARM-type_fold"/>
</dbReference>